<evidence type="ECO:0000256" key="2">
    <source>
        <dbReference type="SAM" id="Phobius"/>
    </source>
</evidence>
<dbReference type="eggNOG" id="ENOG502RZ8N">
    <property type="taxonomic scope" value="Eukaryota"/>
</dbReference>
<dbReference type="PANTHER" id="PTHR35394">
    <property type="entry name" value="DUF3176 DOMAIN-CONTAINING PROTEIN"/>
    <property type="match status" value="1"/>
</dbReference>
<feature type="compositionally biased region" description="Polar residues" evidence="1">
    <location>
        <begin position="640"/>
        <end position="651"/>
    </location>
</feature>
<feature type="transmembrane region" description="Helical" evidence="2">
    <location>
        <begin position="81"/>
        <end position="99"/>
    </location>
</feature>
<evidence type="ECO:0000256" key="1">
    <source>
        <dbReference type="SAM" id="MobiDB-lite"/>
    </source>
</evidence>
<dbReference type="OrthoDB" id="5376804at2759"/>
<feature type="transmembrane region" description="Helical" evidence="2">
    <location>
        <begin position="555"/>
        <end position="575"/>
    </location>
</feature>
<keyword evidence="2" id="KW-1133">Transmembrane helix</keyword>
<protein>
    <submittedName>
        <fullName evidence="3">Uncharacterized protein</fullName>
    </submittedName>
</protein>
<feature type="compositionally biased region" description="Basic and acidic residues" evidence="1">
    <location>
        <begin position="35"/>
        <end position="65"/>
    </location>
</feature>
<dbReference type="Proteomes" id="UP000019373">
    <property type="component" value="Unassembled WGS sequence"/>
</dbReference>
<dbReference type="RefSeq" id="XP_007800434.1">
    <property type="nucleotide sequence ID" value="XM_007802243.1"/>
</dbReference>
<feature type="transmembrane region" description="Helical" evidence="2">
    <location>
        <begin position="111"/>
        <end position="130"/>
    </location>
</feature>
<keyword evidence="2" id="KW-0812">Transmembrane</keyword>
<proteinExistence type="predicted"/>
<feature type="region of interest" description="Disordered" evidence="1">
    <location>
        <begin position="640"/>
        <end position="676"/>
    </location>
</feature>
<dbReference type="OMA" id="NTTCVYV"/>
<gene>
    <name evidence="3" type="ORF">EPUS_05387</name>
</gene>
<evidence type="ECO:0000313" key="3">
    <source>
        <dbReference type="EMBL" id="ERF73964.1"/>
    </source>
</evidence>
<dbReference type="AlphaFoldDB" id="U1HX16"/>
<keyword evidence="4" id="KW-1185">Reference proteome</keyword>
<dbReference type="HOGENOM" id="CLU_387801_0_0_1"/>
<dbReference type="GeneID" id="19240340"/>
<dbReference type="EMBL" id="KE720913">
    <property type="protein sequence ID" value="ERF73964.1"/>
    <property type="molecule type" value="Genomic_DNA"/>
</dbReference>
<keyword evidence="2" id="KW-0472">Membrane</keyword>
<reference evidence="4" key="1">
    <citation type="journal article" date="2014" name="BMC Genomics">
        <title>Genome characteristics reveal the impact of lichenization on lichen-forming fungus Endocarpon pusillum Hedwig (Verrucariales, Ascomycota).</title>
        <authorList>
            <person name="Wang Y.-Y."/>
            <person name="Liu B."/>
            <person name="Zhang X.-Y."/>
            <person name="Zhou Q.-M."/>
            <person name="Zhang T."/>
            <person name="Li H."/>
            <person name="Yu Y.-F."/>
            <person name="Zhang X.-L."/>
            <person name="Hao X.-Y."/>
            <person name="Wang M."/>
            <person name="Wang L."/>
            <person name="Wei J.-C."/>
        </authorList>
    </citation>
    <scope>NUCLEOTIDE SEQUENCE [LARGE SCALE GENOMIC DNA]</scope>
    <source>
        <strain evidence="4">Z07020 / HMAS-L-300199</strain>
    </source>
</reference>
<feature type="region of interest" description="Disordered" evidence="1">
    <location>
        <begin position="15"/>
        <end position="65"/>
    </location>
</feature>
<dbReference type="InterPro" id="IPR021514">
    <property type="entry name" value="DUF3176"/>
</dbReference>
<sequence length="712" mass="78020">MAEIELEPLVDQRTVSEAGLSARSSGVQSAPISDLEGHDDQTSAHGRADRTGATSERAEKTGKACDSIKPRSSNFAWTTELVSYSIALAALLVIVVIVRARNEQPIPNWPISINFLVSVFTSILKAAMLMPVAEGISELKWVWFANPRLLSDMDEFDLASRGPRGSFRFIFRLPQNKLACLGAMITLLSLGIDPFTQLVVQTYECLTIGPGLATINRTNNYTAHGPGYLTDWRVDAPMGLAILEGVLNPPANATASLLFDCSSGNCTFPRTYSSLAICSSVKNISERVVPSGNNWKLPSGQNLTYHGTVFSSAETKITEFTEDTPLFEFEALMHGAGGVLAFTASLYPCIQIYGNANDNITISANQIQQTVISTMKLPRINMAWPYYSLAGAVASFEGIDCSSSGSSLGPKTVAARRLKSGKDYVIQLEHSGYISNVSDEHIAASQALVWYDPACTWTFGIFSSIAIRSFLGGIFGEAGNPNKVAGLWDTANGDLWLELLYLDGKSNLTYVEKYIERLADSMTAGIRRNGDATNSAHLVGEQQIPRTCIRFRAVYLAWTAFLLTSTAAFFSATWWRSRIASKQAGRGSWKSSSLALLWCGLEEKVKNQRGTLDYVNEEMKPHSELLEMCLTREVNAASSTETVQGQDSTADGSPLELDQVDSGTESTTDEETDSRSLRRGRWILQKERELPARKQELFVRSWASRLSNYIPI</sequence>
<feature type="compositionally biased region" description="Polar residues" evidence="1">
    <location>
        <begin position="22"/>
        <end position="31"/>
    </location>
</feature>
<dbReference type="PANTHER" id="PTHR35394:SF5">
    <property type="entry name" value="DUF3176 DOMAIN-CONTAINING PROTEIN"/>
    <property type="match status" value="1"/>
</dbReference>
<accession>U1HX16</accession>
<evidence type="ECO:0000313" key="4">
    <source>
        <dbReference type="Proteomes" id="UP000019373"/>
    </source>
</evidence>
<name>U1HX16_ENDPU</name>
<organism evidence="3 4">
    <name type="scientific">Endocarpon pusillum (strain Z07020 / HMAS-L-300199)</name>
    <name type="common">Lichen-forming fungus</name>
    <dbReference type="NCBI Taxonomy" id="1263415"/>
    <lineage>
        <taxon>Eukaryota</taxon>
        <taxon>Fungi</taxon>
        <taxon>Dikarya</taxon>
        <taxon>Ascomycota</taxon>
        <taxon>Pezizomycotina</taxon>
        <taxon>Eurotiomycetes</taxon>
        <taxon>Chaetothyriomycetidae</taxon>
        <taxon>Verrucariales</taxon>
        <taxon>Verrucariaceae</taxon>
        <taxon>Endocarpon</taxon>
    </lineage>
</organism>
<dbReference type="Pfam" id="PF11374">
    <property type="entry name" value="DUF3176"/>
    <property type="match status" value="1"/>
</dbReference>